<gene>
    <name evidence="1" type="ORF">MRBLWS13_001863</name>
</gene>
<proteinExistence type="predicted"/>
<dbReference type="AlphaFoldDB" id="A0AAU6SBF8"/>
<organism evidence="1">
    <name type="scientific">Microbacterium sp. LWS13-1.2</name>
    <dbReference type="NCBI Taxonomy" id="3135264"/>
    <lineage>
        <taxon>Bacteria</taxon>
        <taxon>Bacillati</taxon>
        <taxon>Actinomycetota</taxon>
        <taxon>Actinomycetes</taxon>
        <taxon>Micrococcales</taxon>
        <taxon>Microbacteriaceae</taxon>
        <taxon>Microbacterium</taxon>
    </lineage>
</organism>
<dbReference type="Pfam" id="PF04237">
    <property type="entry name" value="YjbR"/>
    <property type="match status" value="1"/>
</dbReference>
<dbReference type="RefSeq" id="WP_349428765.1">
    <property type="nucleotide sequence ID" value="NZ_CP151632.1"/>
</dbReference>
<dbReference type="InterPro" id="IPR058532">
    <property type="entry name" value="YjbR/MT2646/Rv2570-like"/>
</dbReference>
<reference evidence="1" key="1">
    <citation type="submission" date="2024-04" db="EMBL/GenBank/DDBJ databases">
        <authorList>
            <person name="Roder T."/>
            <person name="Oberhansli S."/>
            <person name="Kreuzer M."/>
        </authorList>
    </citation>
    <scope>NUCLEOTIDE SEQUENCE</scope>
    <source>
        <strain evidence="1">LWS13-1.2</strain>
    </source>
</reference>
<name>A0AAU6SBF8_9MICO</name>
<accession>A0AAU6SBF8</accession>
<sequence length="119" mass="13313">MAVIEDVRALGTQLERSYPVYVHGRLKFRVGQIVYVAFSLDESVMGFAFPKEERAALVGGDPRKFQMPSATDLRFNWVHADLASLEPAEARELVVDAWRMVVPQKLARAYDLAHPDGPG</sequence>
<evidence type="ECO:0008006" key="2">
    <source>
        <dbReference type="Google" id="ProtNLM"/>
    </source>
</evidence>
<dbReference type="EMBL" id="CP151632">
    <property type="protein sequence ID" value="WZO34213.1"/>
    <property type="molecule type" value="Genomic_DNA"/>
</dbReference>
<protein>
    <recommendedName>
        <fullName evidence="2">MmcQ/YjbR family DNA-binding protein</fullName>
    </recommendedName>
</protein>
<evidence type="ECO:0000313" key="1">
    <source>
        <dbReference type="EMBL" id="WZO34213.1"/>
    </source>
</evidence>